<evidence type="ECO:0000313" key="1">
    <source>
        <dbReference type="EMBL" id="GEA35641.1"/>
    </source>
</evidence>
<dbReference type="Proteomes" id="UP000315200">
    <property type="component" value="Unassembled WGS sequence"/>
</dbReference>
<dbReference type="AlphaFoldDB" id="A0A829W8H1"/>
<dbReference type="EMBL" id="BJLB01000001">
    <property type="protein sequence ID" value="GEA35641.1"/>
    <property type="molecule type" value="Genomic_DNA"/>
</dbReference>
<accession>A0A829W8H1</accession>
<protein>
    <submittedName>
        <fullName evidence="1">Uncharacterized protein</fullName>
    </submittedName>
</protein>
<proteinExistence type="predicted"/>
<evidence type="ECO:0000313" key="2">
    <source>
        <dbReference type="Proteomes" id="UP000315200"/>
    </source>
</evidence>
<organism evidence="1 2">
    <name type="scientific">Enterocloster clostridioformis</name>
    <dbReference type="NCBI Taxonomy" id="1531"/>
    <lineage>
        <taxon>Bacteria</taxon>
        <taxon>Bacillati</taxon>
        <taxon>Bacillota</taxon>
        <taxon>Clostridia</taxon>
        <taxon>Lachnospirales</taxon>
        <taxon>Lachnospiraceae</taxon>
        <taxon>Enterocloster</taxon>
    </lineage>
</organism>
<sequence>MDGYTQGHVERNTMTFYFVYPKPSIFVPDTEKCPSSWLIYLRYEIKNFLKNKEKTLD</sequence>
<name>A0A829W8H1_9FIRM</name>
<reference evidence="1 2" key="1">
    <citation type="submission" date="2019-06" db="EMBL/GenBank/DDBJ databases">
        <title>Draft genome sequence of [Clostridium] clostridioforme NBRC 113352.</title>
        <authorList>
            <person name="Miura T."/>
            <person name="Furukawa M."/>
            <person name="Shimamura M."/>
            <person name="Ohyama Y."/>
            <person name="Yamazoe A."/>
            <person name="Kawasaki H."/>
        </authorList>
    </citation>
    <scope>NUCLEOTIDE SEQUENCE [LARGE SCALE GENOMIC DNA]</scope>
    <source>
        <strain evidence="1 2">NBRC 113352</strain>
    </source>
</reference>
<gene>
    <name evidence="1" type="ORF">Ccl03g_13540</name>
</gene>
<comment type="caution">
    <text evidence="1">The sequence shown here is derived from an EMBL/GenBank/DDBJ whole genome shotgun (WGS) entry which is preliminary data.</text>
</comment>